<proteinExistence type="predicted"/>
<organism evidence="2 3">
    <name type="scientific">Salinivirga cyanobacteriivorans</name>
    <dbReference type="NCBI Taxonomy" id="1307839"/>
    <lineage>
        <taxon>Bacteria</taxon>
        <taxon>Pseudomonadati</taxon>
        <taxon>Bacteroidota</taxon>
        <taxon>Bacteroidia</taxon>
        <taxon>Bacteroidales</taxon>
        <taxon>Salinivirgaceae</taxon>
        <taxon>Salinivirga</taxon>
    </lineage>
</organism>
<dbReference type="SUPFAM" id="SSF81606">
    <property type="entry name" value="PP2C-like"/>
    <property type="match status" value="1"/>
</dbReference>
<feature type="domain" description="PPM-type phosphatase" evidence="1">
    <location>
        <begin position="33"/>
        <end position="220"/>
    </location>
</feature>
<dbReference type="PANTHER" id="PTHR35801">
    <property type="entry name" value="PHOSPHOSERINE PHOSPHATASE RSBX"/>
    <property type="match status" value="1"/>
</dbReference>
<dbReference type="PATRIC" id="fig|1307839.3.peg.2693"/>
<dbReference type="OrthoDB" id="1090916at2"/>
<keyword evidence="3" id="KW-1185">Reference proteome</keyword>
<dbReference type="RefSeq" id="WP_057953580.1">
    <property type="nucleotide sequence ID" value="NZ_CP013118.1"/>
</dbReference>
<sequence>MRKMFIDSDSGYVPKNGQIVCGDVFLSEKMKNENRLTAVLSDGLGSGIKANILANMTATMALNFTINDQPIERSAISIRETLPVDPVRKIAFASFTIVDTEFDGQTRIIEYGNPQFLVFRKNKPLNLERRYLADEQVDIVEFQACREDRIVLFSDGVSQSGIGRKDLPFGWETNAMTDFICNTITSDPSISAHQLYKSIVQQAVVNDIQKPRDDITCAVLYFRNPRKLLVCTGPPYDKTNDSNVARKIKNFEGHTIVCGGTTAQIVAREWDEEVVVDMEHFSKDIPPISHIHGIDLVTEGILTLGKAAELLKYGTYEQAETTDPSRLLVDQLLTHDYIEFMVGTKINEAHQDPNLPVELEIRRNVVKKIAYILEKEYLKETELKFI</sequence>
<accession>A0A0S2I1N0</accession>
<evidence type="ECO:0000313" key="3">
    <source>
        <dbReference type="Proteomes" id="UP000064893"/>
    </source>
</evidence>
<dbReference type="InterPro" id="IPR001932">
    <property type="entry name" value="PPM-type_phosphatase-like_dom"/>
</dbReference>
<reference evidence="2 3" key="1">
    <citation type="submission" date="2015-11" db="EMBL/GenBank/DDBJ databases">
        <title>Description and complete genome sequence of a novel strain predominating in hypersaline microbial mats and representing a new family of the Bacteriodetes phylum.</title>
        <authorList>
            <person name="Spring S."/>
            <person name="Bunk B."/>
            <person name="Sproer C."/>
            <person name="Klenk H.-P."/>
        </authorList>
    </citation>
    <scope>NUCLEOTIDE SEQUENCE [LARGE SCALE GENOMIC DNA]</scope>
    <source>
        <strain evidence="2 3">L21-Spi-D4</strain>
    </source>
</reference>
<dbReference type="STRING" id="1307839.L21SP5_02563"/>
<dbReference type="InterPro" id="IPR039248">
    <property type="entry name" value="Ptase_RsbX"/>
</dbReference>
<dbReference type="Gene3D" id="3.60.40.10">
    <property type="entry name" value="PPM-type phosphatase domain"/>
    <property type="match status" value="1"/>
</dbReference>
<protein>
    <submittedName>
        <fullName evidence="2">Stage II sporulation protein E</fullName>
    </submittedName>
</protein>
<dbReference type="Pfam" id="PF07228">
    <property type="entry name" value="SpoIIE"/>
    <property type="match status" value="1"/>
</dbReference>
<evidence type="ECO:0000259" key="1">
    <source>
        <dbReference type="Pfam" id="PF07228"/>
    </source>
</evidence>
<dbReference type="PANTHER" id="PTHR35801:SF1">
    <property type="entry name" value="PHOSPHOSERINE PHOSPHATASE RSBX"/>
    <property type="match status" value="1"/>
</dbReference>
<dbReference type="EMBL" id="CP013118">
    <property type="protein sequence ID" value="ALO16186.1"/>
    <property type="molecule type" value="Genomic_DNA"/>
</dbReference>
<name>A0A0S2I1N0_9BACT</name>
<evidence type="ECO:0000313" key="2">
    <source>
        <dbReference type="EMBL" id="ALO16186.1"/>
    </source>
</evidence>
<dbReference type="Proteomes" id="UP000064893">
    <property type="component" value="Chromosome"/>
</dbReference>
<dbReference type="KEGG" id="blq:L21SP5_02563"/>
<gene>
    <name evidence="2" type="ORF">L21SP5_02563</name>
</gene>
<dbReference type="AlphaFoldDB" id="A0A0S2I1N0"/>
<dbReference type="InterPro" id="IPR036457">
    <property type="entry name" value="PPM-type-like_dom_sf"/>
</dbReference>